<organism evidence="3 5">
    <name type="scientific">Medicago truncatula</name>
    <name type="common">Barrel medic</name>
    <name type="synonym">Medicago tribuloides</name>
    <dbReference type="NCBI Taxonomy" id="3880"/>
    <lineage>
        <taxon>Eukaryota</taxon>
        <taxon>Viridiplantae</taxon>
        <taxon>Streptophyta</taxon>
        <taxon>Embryophyta</taxon>
        <taxon>Tracheophyta</taxon>
        <taxon>Spermatophyta</taxon>
        <taxon>Magnoliopsida</taxon>
        <taxon>eudicotyledons</taxon>
        <taxon>Gunneridae</taxon>
        <taxon>Pentapetalae</taxon>
        <taxon>rosids</taxon>
        <taxon>fabids</taxon>
        <taxon>Fabales</taxon>
        <taxon>Fabaceae</taxon>
        <taxon>Papilionoideae</taxon>
        <taxon>50 kb inversion clade</taxon>
        <taxon>NPAAA clade</taxon>
        <taxon>Hologalegina</taxon>
        <taxon>IRL clade</taxon>
        <taxon>Trifolieae</taxon>
        <taxon>Medicago</taxon>
    </lineage>
</organism>
<keyword evidence="2" id="KW-0812">Transmembrane</keyword>
<dbReference type="STRING" id="3880.G7IHD8"/>
<reference evidence="3 5" key="1">
    <citation type="journal article" date="2011" name="Nature">
        <title>The Medicago genome provides insight into the evolution of rhizobial symbioses.</title>
        <authorList>
            <person name="Young N.D."/>
            <person name="Debelle F."/>
            <person name="Oldroyd G.E."/>
            <person name="Geurts R."/>
            <person name="Cannon S.B."/>
            <person name="Udvardi M.K."/>
            <person name="Benedito V.A."/>
            <person name="Mayer K.F."/>
            <person name="Gouzy J."/>
            <person name="Schoof H."/>
            <person name="Van de Peer Y."/>
            <person name="Proost S."/>
            <person name="Cook D.R."/>
            <person name="Meyers B.C."/>
            <person name="Spannagl M."/>
            <person name="Cheung F."/>
            <person name="De Mita S."/>
            <person name="Krishnakumar V."/>
            <person name="Gundlach H."/>
            <person name="Zhou S."/>
            <person name="Mudge J."/>
            <person name="Bharti A.K."/>
            <person name="Murray J.D."/>
            <person name="Naoumkina M.A."/>
            <person name="Rosen B."/>
            <person name="Silverstein K.A."/>
            <person name="Tang H."/>
            <person name="Rombauts S."/>
            <person name="Zhao P.X."/>
            <person name="Zhou P."/>
            <person name="Barbe V."/>
            <person name="Bardou P."/>
            <person name="Bechner M."/>
            <person name="Bellec A."/>
            <person name="Berger A."/>
            <person name="Berges H."/>
            <person name="Bidwell S."/>
            <person name="Bisseling T."/>
            <person name="Choisne N."/>
            <person name="Couloux A."/>
            <person name="Denny R."/>
            <person name="Deshpande S."/>
            <person name="Dai X."/>
            <person name="Doyle J.J."/>
            <person name="Dudez A.M."/>
            <person name="Farmer A.D."/>
            <person name="Fouteau S."/>
            <person name="Franken C."/>
            <person name="Gibelin C."/>
            <person name="Gish J."/>
            <person name="Goldstein S."/>
            <person name="Gonzalez A.J."/>
            <person name="Green P.J."/>
            <person name="Hallab A."/>
            <person name="Hartog M."/>
            <person name="Hua A."/>
            <person name="Humphray S.J."/>
            <person name="Jeong D.H."/>
            <person name="Jing Y."/>
            <person name="Jocker A."/>
            <person name="Kenton S.M."/>
            <person name="Kim D.J."/>
            <person name="Klee K."/>
            <person name="Lai H."/>
            <person name="Lang C."/>
            <person name="Lin S."/>
            <person name="Macmil S.L."/>
            <person name="Magdelenat G."/>
            <person name="Matthews L."/>
            <person name="McCorrison J."/>
            <person name="Monaghan E.L."/>
            <person name="Mun J.H."/>
            <person name="Najar F.Z."/>
            <person name="Nicholson C."/>
            <person name="Noirot C."/>
            <person name="O'Bleness M."/>
            <person name="Paule C.R."/>
            <person name="Poulain J."/>
            <person name="Prion F."/>
            <person name="Qin B."/>
            <person name="Qu C."/>
            <person name="Retzel E.F."/>
            <person name="Riddle C."/>
            <person name="Sallet E."/>
            <person name="Samain S."/>
            <person name="Samson N."/>
            <person name="Sanders I."/>
            <person name="Saurat O."/>
            <person name="Scarpelli C."/>
            <person name="Schiex T."/>
            <person name="Segurens B."/>
            <person name="Severin A.J."/>
            <person name="Sherrier D.J."/>
            <person name="Shi R."/>
            <person name="Sims S."/>
            <person name="Singer S.R."/>
            <person name="Sinharoy S."/>
            <person name="Sterck L."/>
            <person name="Viollet A."/>
            <person name="Wang B.B."/>
            <person name="Wang K."/>
            <person name="Wang M."/>
            <person name="Wang X."/>
            <person name="Warfsmann J."/>
            <person name="Weissenbach J."/>
            <person name="White D.D."/>
            <person name="White J.D."/>
            <person name="Wiley G.B."/>
            <person name="Wincker P."/>
            <person name="Xing Y."/>
            <person name="Yang L."/>
            <person name="Yao Z."/>
            <person name="Ying F."/>
            <person name="Zhai J."/>
            <person name="Zhou L."/>
            <person name="Zuber A."/>
            <person name="Denarie J."/>
            <person name="Dixon R.A."/>
            <person name="May G.D."/>
            <person name="Schwartz D.C."/>
            <person name="Rogers J."/>
            <person name="Quetier F."/>
            <person name="Town C.D."/>
            <person name="Roe B.A."/>
        </authorList>
    </citation>
    <scope>NUCLEOTIDE SEQUENCE [LARGE SCALE GENOMIC DNA]</scope>
    <source>
        <strain evidence="3">A17</strain>
        <strain evidence="4 5">cv. Jemalong A17</strain>
    </source>
</reference>
<evidence type="ECO:0000256" key="1">
    <source>
        <dbReference type="SAM" id="MobiDB-lite"/>
    </source>
</evidence>
<sequence>MLQGGNSYGQSSIDNIQPEEPRYPIRDIRRRGCGADRNKILFKLHLEFSDWDSLSIFLSHAALVGFMAGAAILIGLQSLKGC</sequence>
<feature type="region of interest" description="Disordered" evidence="1">
    <location>
        <begin position="1"/>
        <end position="23"/>
    </location>
</feature>
<evidence type="ECO:0000256" key="2">
    <source>
        <dbReference type="SAM" id="Phobius"/>
    </source>
</evidence>
<accession>G7IHD8</accession>
<dbReference type="HOGENOM" id="CLU_2561723_0_0_1"/>
<dbReference type="Proteomes" id="UP000002051">
    <property type="component" value="Chromosome 2"/>
</dbReference>
<evidence type="ECO:0000313" key="3">
    <source>
        <dbReference type="EMBL" id="AES66862.1"/>
    </source>
</evidence>
<dbReference type="EnsemblPlants" id="AES66862">
    <property type="protein sequence ID" value="AES66862"/>
    <property type="gene ID" value="MTR_2g082610"/>
</dbReference>
<reference evidence="3 5" key="2">
    <citation type="journal article" date="2014" name="BMC Genomics">
        <title>An improved genome release (version Mt4.0) for the model legume Medicago truncatula.</title>
        <authorList>
            <person name="Tang H."/>
            <person name="Krishnakumar V."/>
            <person name="Bidwell S."/>
            <person name="Rosen B."/>
            <person name="Chan A."/>
            <person name="Zhou S."/>
            <person name="Gentzbittel L."/>
            <person name="Childs K.L."/>
            <person name="Yandell M."/>
            <person name="Gundlach H."/>
            <person name="Mayer K.F."/>
            <person name="Schwartz D.C."/>
            <person name="Town C.D."/>
        </authorList>
    </citation>
    <scope>GENOME REANNOTATION</scope>
    <source>
        <strain evidence="4 5">cv. Jemalong A17</strain>
    </source>
</reference>
<dbReference type="AlphaFoldDB" id="G7IHD8"/>
<evidence type="ECO:0000313" key="5">
    <source>
        <dbReference type="Proteomes" id="UP000002051"/>
    </source>
</evidence>
<dbReference type="PaxDb" id="3880-AES66862"/>
<gene>
    <name evidence="3" type="ordered locus">MTR_2g082610</name>
</gene>
<feature type="compositionally biased region" description="Polar residues" evidence="1">
    <location>
        <begin position="1"/>
        <end position="15"/>
    </location>
</feature>
<keyword evidence="2" id="KW-1133">Transmembrane helix</keyword>
<keyword evidence="5" id="KW-1185">Reference proteome</keyword>
<dbReference type="EMBL" id="CM001218">
    <property type="protein sequence ID" value="AES66862.1"/>
    <property type="molecule type" value="Genomic_DNA"/>
</dbReference>
<keyword evidence="2" id="KW-0472">Membrane</keyword>
<feature type="transmembrane region" description="Helical" evidence="2">
    <location>
        <begin position="54"/>
        <end position="76"/>
    </location>
</feature>
<evidence type="ECO:0000313" key="4">
    <source>
        <dbReference type="EnsemblPlants" id="AES66862"/>
    </source>
</evidence>
<name>G7IHD8_MEDTR</name>
<reference evidence="4" key="3">
    <citation type="submission" date="2015-04" db="UniProtKB">
        <authorList>
            <consortium name="EnsemblPlants"/>
        </authorList>
    </citation>
    <scope>IDENTIFICATION</scope>
    <source>
        <strain evidence="4">cv. Jemalong A17</strain>
    </source>
</reference>
<proteinExistence type="predicted"/>
<protein>
    <submittedName>
        <fullName evidence="3">High affinity sulfate transporter</fullName>
    </submittedName>
</protein>